<evidence type="ECO:0000313" key="3">
    <source>
        <dbReference type="Proteomes" id="UP001597387"/>
    </source>
</evidence>
<proteinExistence type="predicted"/>
<name>A0ABW4ZR18_9SPHI</name>
<gene>
    <name evidence="2" type="ORF">ACFSJU_16000</name>
</gene>
<dbReference type="Pfam" id="PF07715">
    <property type="entry name" value="Plug"/>
    <property type="match status" value="1"/>
</dbReference>
<dbReference type="InterPro" id="IPR008969">
    <property type="entry name" value="CarboxyPept-like_regulatory"/>
</dbReference>
<dbReference type="Pfam" id="PF13715">
    <property type="entry name" value="CarbopepD_reg_2"/>
    <property type="match status" value="1"/>
</dbReference>
<dbReference type="Proteomes" id="UP001597387">
    <property type="component" value="Unassembled WGS sequence"/>
</dbReference>
<accession>A0ABW4ZR18</accession>
<comment type="caution">
    <text evidence="2">The sequence shown here is derived from an EMBL/GenBank/DDBJ whole genome shotgun (WGS) entry which is preliminary data.</text>
</comment>
<sequence>MRSTFIIFLLFLTSFTWAQKVVTVRGKITNEKHESLEGVNVRLLNSGPSTVSDKEGFYTLTFRARAASLKVSYSLTGYLSQVLDVVTSSKNDVEKNITLVTDITQLNPVTINSERDRPGNLRSIDIGSIQNIPLASGNFEAILKTLPGVSSNNELSSQYSVRGGNFDENLVYINDVEIFRPLLVRNGQQEGLSFINPELLSKASFSAGGFESKYGDKLSSVLDVRYSRPDSTQYIASLGMLGLSASAKMPFKDSFLLAGLRQKTNRSLLKSQPVKGSYQPQFYDFQILYNIDINKKLNISAFGDYNLSRFTLIPESRETTFGTLDRQFKLNINYQGKEEDKYESVAAALTLTFKPWQNLWFKWINSAFNNSERETFDIEGSYIFEEQSTEDEGIPGAGINRGIGVNYEYARNNLQAHIYSSELRAYFQKNDSFIEAGIRYQYDKIDDYLNEYQIIDSAGYTLPNNTGALLAMNAVSARNSVITNRISAYIQNTLALTSQLTLCGGLRSNYSTFTEEMLISPRLNAVYHPSQRDVVYRFSAGLYNQPPFYRELRNLNGGLNNRAKSQRSIHLLAGTDYSFTRNSTAFRFSSELYYKKLSNLIPYKIENLRIRYLADQQSEGYAMGADFALSGEFVKGLESSFRLSFMKTAEDIEDDSYQVKEADGSIKTIYPGYLKRPTDQRVNFSVFFQDKLFNSPSYKVHLSLLYGSSLPTGPPDNERYRGYFKIPSYKRADIGFSKDFLERGNRNKTGFLDRYFSSFIAYAEVFNLLNINNTVSFLWIKDVNNNQYAIPNYLTSRQLNIKFIAKIKN</sequence>
<dbReference type="Gene3D" id="2.170.130.10">
    <property type="entry name" value="TonB-dependent receptor, plug domain"/>
    <property type="match status" value="1"/>
</dbReference>
<dbReference type="InterPro" id="IPR012910">
    <property type="entry name" value="Plug_dom"/>
</dbReference>
<dbReference type="SUPFAM" id="SSF56935">
    <property type="entry name" value="Porins"/>
    <property type="match status" value="1"/>
</dbReference>
<dbReference type="InterPro" id="IPR037066">
    <property type="entry name" value="Plug_dom_sf"/>
</dbReference>
<protein>
    <submittedName>
        <fullName evidence="2">Carboxypeptidase-like regulatory domain-containing protein</fullName>
    </submittedName>
</protein>
<evidence type="ECO:0000313" key="2">
    <source>
        <dbReference type="EMBL" id="MFD2163912.1"/>
    </source>
</evidence>
<keyword evidence="3" id="KW-1185">Reference proteome</keyword>
<feature type="domain" description="TonB-dependent receptor plug" evidence="1">
    <location>
        <begin position="115"/>
        <end position="216"/>
    </location>
</feature>
<dbReference type="SUPFAM" id="SSF49464">
    <property type="entry name" value="Carboxypeptidase regulatory domain-like"/>
    <property type="match status" value="1"/>
</dbReference>
<evidence type="ECO:0000259" key="1">
    <source>
        <dbReference type="Pfam" id="PF07715"/>
    </source>
</evidence>
<dbReference type="RefSeq" id="WP_255904902.1">
    <property type="nucleotide sequence ID" value="NZ_JAFMZO010000004.1"/>
</dbReference>
<dbReference type="EMBL" id="JBHUHZ010000003">
    <property type="protein sequence ID" value="MFD2163912.1"/>
    <property type="molecule type" value="Genomic_DNA"/>
</dbReference>
<dbReference type="Gene3D" id="2.60.40.1120">
    <property type="entry name" value="Carboxypeptidase-like, regulatory domain"/>
    <property type="match status" value="1"/>
</dbReference>
<organism evidence="2 3">
    <name type="scientific">Paradesertivirga mongoliensis</name>
    <dbReference type="NCBI Taxonomy" id="2100740"/>
    <lineage>
        <taxon>Bacteria</taxon>
        <taxon>Pseudomonadati</taxon>
        <taxon>Bacteroidota</taxon>
        <taxon>Sphingobacteriia</taxon>
        <taxon>Sphingobacteriales</taxon>
        <taxon>Sphingobacteriaceae</taxon>
        <taxon>Paradesertivirga</taxon>
    </lineage>
</organism>
<reference evidence="3" key="1">
    <citation type="journal article" date="2019" name="Int. J. Syst. Evol. Microbiol.">
        <title>The Global Catalogue of Microorganisms (GCM) 10K type strain sequencing project: providing services to taxonomists for standard genome sequencing and annotation.</title>
        <authorList>
            <consortium name="The Broad Institute Genomics Platform"/>
            <consortium name="The Broad Institute Genome Sequencing Center for Infectious Disease"/>
            <person name="Wu L."/>
            <person name="Ma J."/>
        </authorList>
    </citation>
    <scope>NUCLEOTIDE SEQUENCE [LARGE SCALE GENOMIC DNA]</scope>
    <source>
        <strain evidence="3">KCTC 42217</strain>
    </source>
</reference>